<dbReference type="InterPro" id="IPR010290">
    <property type="entry name" value="TM_effector"/>
</dbReference>
<comment type="subcellular location">
    <subcellularLocation>
        <location evidence="1">Cell membrane</location>
        <topology evidence="1">Multi-pass membrane protein</topology>
    </subcellularLocation>
</comment>
<dbReference type="PANTHER" id="PTHR23513">
    <property type="entry name" value="INTEGRAL MEMBRANE EFFLUX PROTEIN-RELATED"/>
    <property type="match status" value="1"/>
</dbReference>
<dbReference type="PANTHER" id="PTHR23513:SF11">
    <property type="entry name" value="STAPHYLOFERRIN A TRANSPORTER"/>
    <property type="match status" value="1"/>
</dbReference>
<accession>A0A2N6VM27</accession>
<dbReference type="EMBL" id="PNHK01000003">
    <property type="protein sequence ID" value="PMD05149.1"/>
    <property type="molecule type" value="Genomic_DNA"/>
</dbReference>
<dbReference type="AlphaFoldDB" id="A0A2N6VM27"/>
<gene>
    <name evidence="8" type="ORF">CJ199_08665</name>
</gene>
<dbReference type="RefSeq" id="WP_102239090.1">
    <property type="nucleotide sequence ID" value="NZ_PNHK01000003.1"/>
</dbReference>
<organism evidence="8 9">
    <name type="scientific">Brevibacterium paucivorans</name>
    <dbReference type="NCBI Taxonomy" id="170994"/>
    <lineage>
        <taxon>Bacteria</taxon>
        <taxon>Bacillati</taxon>
        <taxon>Actinomycetota</taxon>
        <taxon>Actinomycetes</taxon>
        <taxon>Micrococcales</taxon>
        <taxon>Brevibacteriaceae</taxon>
        <taxon>Brevibacterium</taxon>
    </lineage>
</organism>
<feature type="transmembrane region" description="Helical" evidence="7">
    <location>
        <begin position="49"/>
        <end position="72"/>
    </location>
</feature>
<keyword evidence="3" id="KW-1003">Cell membrane</keyword>
<sequence length="424" mass="44959">MSSTFRSLSEPNYRNWFAAALTSNTGMWMQRTAQDWLVLTELTDHNATALGIGMALQLGPQLLLFPFAGAIADRFSKRGVLMITQALQGASGFVLLTLYLTGALTIWWVYGMSLFLGLVMCVDAPTRQSFVSELVGDRLLPNAVSLNSASFNGARLLGPGVAGLLTASVGAGVVFAISGVGYIATLAVLISLDKSRLHPSPRSKVRGLKSVVGGFKYIKTRPDIVVVLSILFVISSLGFNFNIFSATMARVEFGKDAAGFGFLSSIIAIGSVAGALRSASREKPRLRYVFWAAGGFGFVGILASVAPTYELFAITLVGVGFVTITMLTSANGFVQTTIPAHVRGRVMSMYTAVLMGGGAVGAPISGFIANTCGPRIALLVAGASGVIGISIGAIWMMTAKNLRVHRARSRRLVYFTYDGQHPHP</sequence>
<evidence type="ECO:0000256" key="3">
    <source>
        <dbReference type="ARBA" id="ARBA00022475"/>
    </source>
</evidence>
<evidence type="ECO:0000313" key="8">
    <source>
        <dbReference type="EMBL" id="PMD05149.1"/>
    </source>
</evidence>
<name>A0A2N6VM27_9MICO</name>
<dbReference type="InterPro" id="IPR036259">
    <property type="entry name" value="MFS_trans_sf"/>
</dbReference>
<dbReference type="GO" id="GO:0005886">
    <property type="term" value="C:plasma membrane"/>
    <property type="evidence" value="ECO:0007669"/>
    <property type="project" value="UniProtKB-SubCell"/>
</dbReference>
<dbReference type="CDD" id="cd06173">
    <property type="entry name" value="MFS_MefA_like"/>
    <property type="match status" value="1"/>
</dbReference>
<protein>
    <submittedName>
        <fullName evidence="8">MFS transporter</fullName>
    </submittedName>
</protein>
<feature type="transmembrane region" description="Helical" evidence="7">
    <location>
        <begin position="224"/>
        <end position="245"/>
    </location>
</feature>
<feature type="transmembrane region" description="Helical" evidence="7">
    <location>
        <begin position="312"/>
        <end position="334"/>
    </location>
</feature>
<evidence type="ECO:0000256" key="5">
    <source>
        <dbReference type="ARBA" id="ARBA00022989"/>
    </source>
</evidence>
<dbReference type="Proteomes" id="UP000235598">
    <property type="component" value="Unassembled WGS sequence"/>
</dbReference>
<feature type="transmembrane region" description="Helical" evidence="7">
    <location>
        <begin position="346"/>
        <end position="370"/>
    </location>
</feature>
<keyword evidence="2" id="KW-0813">Transport</keyword>
<comment type="caution">
    <text evidence="8">The sequence shown here is derived from an EMBL/GenBank/DDBJ whole genome shotgun (WGS) entry which is preliminary data.</text>
</comment>
<evidence type="ECO:0000313" key="9">
    <source>
        <dbReference type="Proteomes" id="UP000235598"/>
    </source>
</evidence>
<feature type="transmembrane region" description="Helical" evidence="7">
    <location>
        <begin position="257"/>
        <end position="276"/>
    </location>
</feature>
<evidence type="ECO:0000256" key="2">
    <source>
        <dbReference type="ARBA" id="ARBA00022448"/>
    </source>
</evidence>
<evidence type="ECO:0000256" key="1">
    <source>
        <dbReference type="ARBA" id="ARBA00004651"/>
    </source>
</evidence>
<evidence type="ECO:0000256" key="7">
    <source>
        <dbReference type="SAM" id="Phobius"/>
    </source>
</evidence>
<dbReference type="Gene3D" id="1.20.1250.20">
    <property type="entry name" value="MFS general substrate transporter like domains"/>
    <property type="match status" value="1"/>
</dbReference>
<feature type="transmembrane region" description="Helical" evidence="7">
    <location>
        <begin position="93"/>
        <end position="110"/>
    </location>
</feature>
<keyword evidence="4 7" id="KW-0812">Transmembrane</keyword>
<keyword evidence="5 7" id="KW-1133">Transmembrane helix</keyword>
<feature type="transmembrane region" description="Helical" evidence="7">
    <location>
        <begin position="376"/>
        <end position="398"/>
    </location>
</feature>
<feature type="transmembrane region" description="Helical" evidence="7">
    <location>
        <begin position="288"/>
        <end position="306"/>
    </location>
</feature>
<evidence type="ECO:0000256" key="6">
    <source>
        <dbReference type="ARBA" id="ARBA00023136"/>
    </source>
</evidence>
<feature type="transmembrane region" description="Helical" evidence="7">
    <location>
        <begin position="164"/>
        <end position="192"/>
    </location>
</feature>
<dbReference type="Pfam" id="PF05977">
    <property type="entry name" value="MFS_3"/>
    <property type="match status" value="1"/>
</dbReference>
<reference evidence="8 9" key="1">
    <citation type="submission" date="2017-09" db="EMBL/GenBank/DDBJ databases">
        <title>Bacterial strain isolated from the female urinary microbiota.</title>
        <authorList>
            <person name="Thomas-White K."/>
            <person name="Kumar N."/>
            <person name="Forster S."/>
            <person name="Putonti C."/>
            <person name="Lawley T."/>
            <person name="Wolfe A.J."/>
        </authorList>
    </citation>
    <scope>NUCLEOTIDE SEQUENCE [LARGE SCALE GENOMIC DNA]</scope>
    <source>
        <strain evidence="8 9">UMB1301</strain>
    </source>
</reference>
<evidence type="ECO:0000256" key="4">
    <source>
        <dbReference type="ARBA" id="ARBA00022692"/>
    </source>
</evidence>
<dbReference type="OrthoDB" id="9775268at2"/>
<proteinExistence type="predicted"/>
<dbReference type="SUPFAM" id="SSF103473">
    <property type="entry name" value="MFS general substrate transporter"/>
    <property type="match status" value="1"/>
</dbReference>
<keyword evidence="6 7" id="KW-0472">Membrane</keyword>